<dbReference type="GeneID" id="40329978"/>
<feature type="compositionally biased region" description="Low complexity" evidence="1">
    <location>
        <begin position="353"/>
        <end position="362"/>
    </location>
</feature>
<feature type="compositionally biased region" description="Polar residues" evidence="1">
    <location>
        <begin position="448"/>
        <end position="464"/>
    </location>
</feature>
<dbReference type="PANTHER" id="PTHR12245:SF5">
    <property type="entry name" value="SPRY DOMAIN-CONTAINING SOCS BOX PROTEIN 3"/>
    <property type="match status" value="1"/>
</dbReference>
<dbReference type="AlphaFoldDB" id="A0A3R7MIA8"/>
<dbReference type="RefSeq" id="XP_029237242.1">
    <property type="nucleotide sequence ID" value="XM_029382902.1"/>
</dbReference>
<dbReference type="PANTHER" id="PTHR12245">
    <property type="entry name" value="SPRY DOMAIN CONTAINING SOCS BOX PROTEIN"/>
    <property type="match status" value="1"/>
</dbReference>
<evidence type="ECO:0000313" key="3">
    <source>
        <dbReference type="EMBL" id="RNF02995.1"/>
    </source>
</evidence>
<dbReference type="OrthoDB" id="258495at2759"/>
<feature type="region of interest" description="Disordered" evidence="1">
    <location>
        <begin position="328"/>
        <end position="362"/>
    </location>
</feature>
<dbReference type="InterPro" id="IPR050672">
    <property type="entry name" value="FBXO45-Fsn/SPSB_families"/>
</dbReference>
<evidence type="ECO:0000256" key="1">
    <source>
        <dbReference type="SAM" id="MobiDB-lite"/>
    </source>
</evidence>
<dbReference type="Proteomes" id="UP000283634">
    <property type="component" value="Unassembled WGS sequence"/>
</dbReference>
<sequence length="829" mass="90785">MDNPLVAPDSSPVTFTVYSNCDTSLPADSVSVNFGQVVLSDIMAGDHCECNDGDLENAEEDVWSVPPGDAQATQECGWNSKYNPKKNALLCIREENATAFLLKEEYIARCLLEVEEVGQRGLLSNAIQWELHTLCGCNAGVMRDNGQTGPLSHAQASNPVFDTTANDNELFLRNTRLRSILDDEAFTPLEKLLRDSSPNAPPPSKLNNPAIGGAYANIYEPPSGVMGSVPAQTPSGTFKVGLRAKNVPQPSFSEADPSYLSSGRLLETQRHQLEMERRLTRRERDTLERALDARYKCIQFPPDTYAQLRYEPSNVFSRERQLILGSLGISDPKASQTDAATPLQEESKKKHIQQQQQKQQRVQSQVHKEGIPSAGVSPISSHTFLFSPSPSKVMESKPDPKGAALFSEACEAKYKEGLTAMKELLDLYQTFIRTQPQPNPAPSASQSDVSNSFGNEPTTPSTITYEKRLARIKRLYPSTGTNASVVHQYRCLLRTPPLPPSLGLPTVPGDIGQHYANAPVKGYMIPFQASSTGASNTGTTHESGLYEYHLLPVNNSCTSGRSVVRQEAQLKPFIGSENDGDHDTLNIQYSDTMLPPHRRIITPPVPSSREGQISTSKVSVTWPVLRWDAERSENVCISQNGTTCVADVSRALQLSATEKERTGKALPSAKIAMFALGTIGIAEGEFIFEVRIDARPSLTHTPQSLFAVGVTTKYYRGSNQRSPAYLFRSDGTLVSHSDDETRVPYGSSYNSGAHITVYLSLIQKELCFFLNGKALGAAFRFRGVEDPEPLFPLVVLGDEGCSATFVPPSQLLPQVSSSARQSMRPVRSH</sequence>
<proteinExistence type="predicted"/>
<protein>
    <recommendedName>
        <fullName evidence="2">B30.2/SPRY domain-containing protein</fullName>
    </recommendedName>
</protein>
<dbReference type="Gene3D" id="2.60.120.920">
    <property type="match status" value="1"/>
</dbReference>
<evidence type="ECO:0000259" key="2">
    <source>
        <dbReference type="PROSITE" id="PS50188"/>
    </source>
</evidence>
<dbReference type="EMBL" id="MKGL01000211">
    <property type="protein sequence ID" value="RNF02995.1"/>
    <property type="molecule type" value="Genomic_DNA"/>
</dbReference>
<dbReference type="CDD" id="cd11709">
    <property type="entry name" value="SPRY"/>
    <property type="match status" value="1"/>
</dbReference>
<comment type="caution">
    <text evidence="3">The sequence shown here is derived from an EMBL/GenBank/DDBJ whole genome shotgun (WGS) entry which is preliminary data.</text>
</comment>
<feature type="region of interest" description="Disordered" evidence="1">
    <location>
        <begin position="434"/>
        <end position="464"/>
    </location>
</feature>
<keyword evidence="4" id="KW-1185">Reference proteome</keyword>
<dbReference type="SUPFAM" id="SSF49899">
    <property type="entry name" value="Concanavalin A-like lectins/glucanases"/>
    <property type="match status" value="1"/>
</dbReference>
<reference evidence="3 4" key="1">
    <citation type="journal article" date="2018" name="BMC Genomics">
        <title>Genomic comparison of Trypanosoma conorhini and Trypanosoma rangeli to Trypanosoma cruzi strains of high and low virulence.</title>
        <authorList>
            <person name="Bradwell K.R."/>
            <person name="Koparde V.N."/>
            <person name="Matveyev A.V."/>
            <person name="Serrano M.G."/>
            <person name="Alves J.M."/>
            <person name="Parikh H."/>
            <person name="Huang B."/>
            <person name="Lee V."/>
            <person name="Espinosa-Alvarez O."/>
            <person name="Ortiz P.A."/>
            <person name="Costa-Martins A.G."/>
            <person name="Teixeira M.M."/>
            <person name="Buck G.A."/>
        </authorList>
    </citation>
    <scope>NUCLEOTIDE SEQUENCE [LARGE SCALE GENOMIC DNA]</scope>
    <source>
        <strain evidence="3 4">AM80</strain>
    </source>
</reference>
<dbReference type="InterPro" id="IPR043136">
    <property type="entry name" value="B30.2/SPRY_sf"/>
</dbReference>
<dbReference type="SMART" id="SM00449">
    <property type="entry name" value="SPRY"/>
    <property type="match status" value="1"/>
</dbReference>
<accession>A0A3R7MIA8</accession>
<gene>
    <name evidence="3" type="ORF">TraAM80_06045</name>
</gene>
<dbReference type="InterPro" id="IPR013320">
    <property type="entry name" value="ConA-like_dom_sf"/>
</dbReference>
<dbReference type="Pfam" id="PF00622">
    <property type="entry name" value="SPRY"/>
    <property type="match status" value="1"/>
</dbReference>
<dbReference type="PROSITE" id="PS50188">
    <property type="entry name" value="B302_SPRY"/>
    <property type="match status" value="1"/>
</dbReference>
<organism evidence="3 4">
    <name type="scientific">Trypanosoma rangeli</name>
    <dbReference type="NCBI Taxonomy" id="5698"/>
    <lineage>
        <taxon>Eukaryota</taxon>
        <taxon>Discoba</taxon>
        <taxon>Euglenozoa</taxon>
        <taxon>Kinetoplastea</taxon>
        <taxon>Metakinetoplastina</taxon>
        <taxon>Trypanosomatida</taxon>
        <taxon>Trypanosomatidae</taxon>
        <taxon>Trypanosoma</taxon>
        <taxon>Herpetosoma</taxon>
    </lineage>
</organism>
<dbReference type="OMA" id="LCIREEN"/>
<dbReference type="InterPro" id="IPR003877">
    <property type="entry name" value="SPRY_dom"/>
</dbReference>
<evidence type="ECO:0000313" key="4">
    <source>
        <dbReference type="Proteomes" id="UP000283634"/>
    </source>
</evidence>
<dbReference type="InterPro" id="IPR001870">
    <property type="entry name" value="B30.2/SPRY"/>
</dbReference>
<name>A0A3R7MIA8_TRYRA</name>
<feature type="domain" description="B30.2/SPRY" evidence="2">
    <location>
        <begin position="611"/>
        <end position="812"/>
    </location>
</feature>